<reference evidence="4" key="1">
    <citation type="submission" date="2021-06" db="EMBL/GenBank/DDBJ databases">
        <authorList>
            <person name="Kallberg Y."/>
            <person name="Tangrot J."/>
            <person name="Rosling A."/>
        </authorList>
    </citation>
    <scope>NUCLEOTIDE SEQUENCE</scope>
    <source>
        <strain evidence="4">MA453B</strain>
    </source>
</reference>
<feature type="compositionally biased region" description="Basic and acidic residues" evidence="2">
    <location>
        <begin position="371"/>
        <end position="388"/>
    </location>
</feature>
<evidence type="ECO:0000256" key="2">
    <source>
        <dbReference type="SAM" id="MobiDB-lite"/>
    </source>
</evidence>
<dbReference type="Pfam" id="PF00557">
    <property type="entry name" value="Peptidase_M24"/>
    <property type="match status" value="1"/>
</dbReference>
<dbReference type="FunFam" id="3.90.230.10:FF:000013">
    <property type="entry name" value="DNA-binding protein, 42 kDa"/>
    <property type="match status" value="1"/>
</dbReference>
<accession>A0A9N9D0N1</accession>
<evidence type="ECO:0000259" key="3">
    <source>
        <dbReference type="Pfam" id="PF00557"/>
    </source>
</evidence>
<name>A0A9N9D0N1_9GLOM</name>
<dbReference type="FunFam" id="1.10.10.10:FF:000029">
    <property type="entry name" value="Proliferation-associated 2G4, a"/>
    <property type="match status" value="1"/>
</dbReference>
<dbReference type="CDD" id="cd01089">
    <property type="entry name" value="PA2G4-like"/>
    <property type="match status" value="1"/>
</dbReference>
<dbReference type="Gene3D" id="3.90.230.10">
    <property type="entry name" value="Creatinase/methionine aminopeptidase superfamily"/>
    <property type="match status" value="1"/>
</dbReference>
<dbReference type="Proteomes" id="UP000789405">
    <property type="component" value="Unassembled WGS sequence"/>
</dbReference>
<dbReference type="PANTHER" id="PTHR10804">
    <property type="entry name" value="PROTEASE FAMILY M24 METHIONYL AMINOPEPTIDASE, AMINOPEPTIDASE P"/>
    <property type="match status" value="1"/>
</dbReference>
<dbReference type="InterPro" id="IPR047113">
    <property type="entry name" value="PA2G4/ARX1"/>
</dbReference>
<organism evidence="4 5">
    <name type="scientific">Dentiscutata erythropus</name>
    <dbReference type="NCBI Taxonomy" id="1348616"/>
    <lineage>
        <taxon>Eukaryota</taxon>
        <taxon>Fungi</taxon>
        <taxon>Fungi incertae sedis</taxon>
        <taxon>Mucoromycota</taxon>
        <taxon>Glomeromycotina</taxon>
        <taxon>Glomeromycetes</taxon>
        <taxon>Diversisporales</taxon>
        <taxon>Gigasporaceae</taxon>
        <taxon>Dentiscutata</taxon>
    </lineage>
</organism>
<evidence type="ECO:0000256" key="1">
    <source>
        <dbReference type="ARBA" id="ARBA00007319"/>
    </source>
</evidence>
<dbReference type="PANTHER" id="PTHR10804:SF11">
    <property type="entry name" value="PROLIFERATION-ASSOCIATED PROTEIN 2G4"/>
    <property type="match status" value="1"/>
</dbReference>
<dbReference type="InterPro" id="IPR036005">
    <property type="entry name" value="Creatinase/aminopeptidase-like"/>
</dbReference>
<dbReference type="SUPFAM" id="SSF46785">
    <property type="entry name" value="Winged helix' DNA-binding domain"/>
    <property type="match status" value="1"/>
</dbReference>
<sequence>MAEQSEVIQTVQNPDVVQKYQMAAEISNRVLKLVIDAAVEGARILDLCALGDKSIEEGVKNLFAKAKNISKGIAFPTCVSVNHIICHFSPLPSDPEGSEVLKNGDLAKIQLGAQIDGYAAIAATTIVVGASKDKPVKGRLADVITAAHLASEAALRLVKPGLSNDKVTETIQKIAKSFDTNSVEGMLSYQQEKNDIEGKKQIILNPNEAQKRDFETVQFGENEVYGIDILISTGEGKPKPSSIRTTVYKKTGNTYSLKIKTSRLVFSEISQKFGTFPFPLRALEDEKKARLGIAECANHALVTPYDVYQGKEGDFVAQFFNTVLLTKTGSIKITSTFFDPEVVQSDKKVEDEEIISLLATSLRPKKKNKKKKDDKNASDAVEEKKDETNETNETTDEQ</sequence>
<feature type="compositionally biased region" description="Acidic residues" evidence="2">
    <location>
        <begin position="389"/>
        <end position="398"/>
    </location>
</feature>
<dbReference type="InterPro" id="IPR036390">
    <property type="entry name" value="WH_DNA-bd_sf"/>
</dbReference>
<proteinExistence type="inferred from homology"/>
<dbReference type="AlphaFoldDB" id="A0A9N9D0N1"/>
<feature type="region of interest" description="Disordered" evidence="2">
    <location>
        <begin position="364"/>
        <end position="398"/>
    </location>
</feature>
<comment type="caution">
    <text evidence="4">The sequence shown here is derived from an EMBL/GenBank/DDBJ whole genome shotgun (WGS) entry which is preliminary data.</text>
</comment>
<dbReference type="InterPro" id="IPR036388">
    <property type="entry name" value="WH-like_DNA-bd_sf"/>
</dbReference>
<dbReference type="InterPro" id="IPR004545">
    <property type="entry name" value="PA2G4"/>
</dbReference>
<dbReference type="InterPro" id="IPR000994">
    <property type="entry name" value="Pept_M24"/>
</dbReference>
<protein>
    <submittedName>
        <fullName evidence="4">26556_t:CDS:1</fullName>
    </submittedName>
</protein>
<dbReference type="OrthoDB" id="5876363at2759"/>
<dbReference type="EMBL" id="CAJVPY010004498">
    <property type="protein sequence ID" value="CAG8620931.1"/>
    <property type="molecule type" value="Genomic_DNA"/>
</dbReference>
<dbReference type="SUPFAM" id="SSF55920">
    <property type="entry name" value="Creatinase/aminopeptidase"/>
    <property type="match status" value="1"/>
</dbReference>
<feature type="domain" description="Peptidase M24" evidence="3">
    <location>
        <begin position="19"/>
        <end position="178"/>
    </location>
</feature>
<evidence type="ECO:0000313" key="5">
    <source>
        <dbReference type="Proteomes" id="UP000789405"/>
    </source>
</evidence>
<comment type="similarity">
    <text evidence="1">Belongs to the peptidase M24 family.</text>
</comment>
<gene>
    <name evidence="4" type="ORF">DERYTH_LOCUS8630</name>
</gene>
<dbReference type="Gene3D" id="1.10.10.10">
    <property type="entry name" value="Winged helix-like DNA-binding domain superfamily/Winged helix DNA-binding domain"/>
    <property type="match status" value="1"/>
</dbReference>
<dbReference type="NCBIfam" id="TIGR00495">
    <property type="entry name" value="crvDNA_42K"/>
    <property type="match status" value="1"/>
</dbReference>
<evidence type="ECO:0000313" key="4">
    <source>
        <dbReference type="EMBL" id="CAG8620931.1"/>
    </source>
</evidence>
<keyword evidence="5" id="KW-1185">Reference proteome</keyword>